<dbReference type="AlphaFoldDB" id="A0AAE7BZK6"/>
<dbReference type="Gene3D" id="3.40.50.2000">
    <property type="entry name" value="Glycogen Phosphorylase B"/>
    <property type="match status" value="1"/>
</dbReference>
<evidence type="ECO:0000313" key="1">
    <source>
        <dbReference type="EMBL" id="QIH77981.1"/>
    </source>
</evidence>
<name>A0AAE7BZK6_9STAP</name>
<sequence length="355" mass="41740">MKIAILSSVNVKHMSLISLYTSLIDLSKHELDVIYVDKFDIDEDIKNTKIFKYRIDINPNWGKLLKIKKYLNYRKYAKNILTNTDYDLVIVWGTYTAYLFNDILLKKYKGKYIINVRDYFYDDIIPIKFIINKLVKNSIFTVLSSDGFLEFLPASNKYKVVHSKNEQIIINSEIRTNIKDTFPININFIGNIRFYDINQKIIELFKNDERVVLNYIGTGGETLKKFVTENRISNVKFVDGFNIEETSKYLNNTDVLLNAYGNNSKSLDTALSIRLYYALFLKIPIIVSKETYTGKIAKETGLGYELNFMDYDKESFIEWYRNLDYEKISSKISDQIDIIEKQNEEFEEVMKRILS</sequence>
<dbReference type="SUPFAM" id="SSF53756">
    <property type="entry name" value="UDP-Glycosyltransferase/glycogen phosphorylase"/>
    <property type="match status" value="1"/>
</dbReference>
<gene>
    <name evidence="1" type="ORF">GTN30_04795</name>
</gene>
<protein>
    <submittedName>
        <fullName evidence="1">Capsular biosynthesis protein</fullName>
    </submittedName>
</protein>
<evidence type="ECO:0000313" key="2">
    <source>
        <dbReference type="Proteomes" id="UP000501122"/>
    </source>
</evidence>
<dbReference type="EMBL" id="CP047363">
    <property type="protein sequence ID" value="QIH77981.1"/>
    <property type="molecule type" value="Genomic_DNA"/>
</dbReference>
<dbReference type="Proteomes" id="UP000501122">
    <property type="component" value="Chromosome"/>
</dbReference>
<dbReference type="RefSeq" id="WP_164953254.1">
    <property type="nucleotide sequence ID" value="NZ_CP047363.1"/>
</dbReference>
<proteinExistence type="predicted"/>
<organism evidence="1 2">
    <name type="scientific">Macrococcoides canis</name>
    <dbReference type="NCBI Taxonomy" id="1855823"/>
    <lineage>
        <taxon>Bacteria</taxon>
        <taxon>Bacillati</taxon>
        <taxon>Bacillota</taxon>
        <taxon>Bacilli</taxon>
        <taxon>Bacillales</taxon>
        <taxon>Staphylococcaceae</taxon>
        <taxon>Macrococcoides</taxon>
    </lineage>
</organism>
<accession>A0AAE7BZK6</accession>
<reference evidence="1" key="1">
    <citation type="journal article" date="2020" name="Antimicrob. Agents Chemother.">
        <title>The novel macrolide resistance genes mef(D), msr(F) and msr(H) are present on resistance islands in Macrococcus canis, Macrococcus caseolyticus and Staphylococcus aureus.</title>
        <authorList>
            <person name="Schwendener S."/>
            <person name="Dona V."/>
            <person name="Perreten V."/>
        </authorList>
    </citation>
    <scope>NUCLEOTIDE SEQUENCE</scope>
    <source>
        <strain evidence="1">Epi0076A</strain>
    </source>
</reference>